<evidence type="ECO:0000313" key="1">
    <source>
        <dbReference type="EMBL" id="RMC17109.1"/>
    </source>
</evidence>
<proteinExistence type="predicted"/>
<dbReference type="Proteomes" id="UP000269221">
    <property type="component" value="Unassembled WGS sequence"/>
</dbReference>
<comment type="caution">
    <text evidence="1">The sequence shown here is derived from an EMBL/GenBank/DDBJ whole genome shotgun (WGS) entry which is preliminary data.</text>
</comment>
<protein>
    <submittedName>
        <fullName evidence="1">Uncharacterized protein</fullName>
    </submittedName>
</protein>
<keyword evidence="2" id="KW-1185">Reference proteome</keyword>
<sequence>MDLDWLDRLSEANYVRLNKAECPVLHLESCFDFMYDIACEEKSWQLGEVHSEVWKEENSISVSKMNKEEDLGNDRRVILSLTPGKVILEIISELVKDLKGLILGSALCNVFISDLGDGTGVYPQQFDEDTKPRVADGPYHAAVILTKLETCANRNFHEAL</sequence>
<name>A0A3M0KUY8_HIRRU</name>
<dbReference type="AlphaFoldDB" id="A0A3M0KUY8"/>
<reference evidence="1 2" key="1">
    <citation type="submission" date="2018-07" db="EMBL/GenBank/DDBJ databases">
        <title>A high quality draft genome assembly of the barn swallow (H. rustica rustica).</title>
        <authorList>
            <person name="Formenti G."/>
            <person name="Chiara M."/>
            <person name="Poveda L."/>
            <person name="Francoijs K.-J."/>
            <person name="Bonisoli-Alquati A."/>
            <person name="Canova L."/>
            <person name="Gianfranceschi L."/>
            <person name="Horner D.S."/>
            <person name="Saino N."/>
        </authorList>
    </citation>
    <scope>NUCLEOTIDE SEQUENCE [LARGE SCALE GENOMIC DNA]</scope>
    <source>
        <strain evidence="1">Chelidonia</strain>
        <tissue evidence="1">Blood</tissue>
    </source>
</reference>
<dbReference type="EMBL" id="QRBI01000099">
    <property type="protein sequence ID" value="RMC17109.1"/>
    <property type="molecule type" value="Genomic_DNA"/>
</dbReference>
<accession>A0A3M0KUY8</accession>
<evidence type="ECO:0000313" key="2">
    <source>
        <dbReference type="Proteomes" id="UP000269221"/>
    </source>
</evidence>
<gene>
    <name evidence="1" type="ORF">DUI87_05686</name>
</gene>
<organism evidence="1 2">
    <name type="scientific">Hirundo rustica rustica</name>
    <dbReference type="NCBI Taxonomy" id="333673"/>
    <lineage>
        <taxon>Eukaryota</taxon>
        <taxon>Metazoa</taxon>
        <taxon>Chordata</taxon>
        <taxon>Craniata</taxon>
        <taxon>Vertebrata</taxon>
        <taxon>Euteleostomi</taxon>
        <taxon>Archelosauria</taxon>
        <taxon>Archosauria</taxon>
        <taxon>Dinosauria</taxon>
        <taxon>Saurischia</taxon>
        <taxon>Theropoda</taxon>
        <taxon>Coelurosauria</taxon>
        <taxon>Aves</taxon>
        <taxon>Neognathae</taxon>
        <taxon>Neoaves</taxon>
        <taxon>Telluraves</taxon>
        <taxon>Australaves</taxon>
        <taxon>Passeriformes</taxon>
        <taxon>Sylvioidea</taxon>
        <taxon>Hirundinidae</taxon>
        <taxon>Hirundo</taxon>
    </lineage>
</organism>